<evidence type="ECO:0000313" key="2">
    <source>
        <dbReference type="Proteomes" id="UP001153148"/>
    </source>
</evidence>
<accession>A0ABN7PG05</accession>
<protein>
    <submittedName>
        <fullName evidence="1">Uncharacterized protein</fullName>
    </submittedName>
</protein>
<dbReference type="EMBL" id="CAJPIN010049401">
    <property type="protein sequence ID" value="CAG2066015.1"/>
    <property type="molecule type" value="Genomic_DNA"/>
</dbReference>
<comment type="caution">
    <text evidence="1">The sequence shown here is derived from an EMBL/GenBank/DDBJ whole genome shotgun (WGS) entry which is preliminary data.</text>
</comment>
<proteinExistence type="predicted"/>
<keyword evidence="2" id="KW-1185">Reference proteome</keyword>
<evidence type="ECO:0000313" key="1">
    <source>
        <dbReference type="EMBL" id="CAG2066015.1"/>
    </source>
</evidence>
<feature type="non-terminal residue" evidence="1">
    <location>
        <position position="141"/>
    </location>
</feature>
<organism evidence="1 2">
    <name type="scientific">Timema podura</name>
    <name type="common">Walking stick</name>
    <dbReference type="NCBI Taxonomy" id="61482"/>
    <lineage>
        <taxon>Eukaryota</taxon>
        <taxon>Metazoa</taxon>
        <taxon>Ecdysozoa</taxon>
        <taxon>Arthropoda</taxon>
        <taxon>Hexapoda</taxon>
        <taxon>Insecta</taxon>
        <taxon>Pterygota</taxon>
        <taxon>Neoptera</taxon>
        <taxon>Polyneoptera</taxon>
        <taxon>Phasmatodea</taxon>
        <taxon>Timematodea</taxon>
        <taxon>Timematoidea</taxon>
        <taxon>Timematidae</taxon>
        <taxon>Timema</taxon>
    </lineage>
</organism>
<dbReference type="Proteomes" id="UP001153148">
    <property type="component" value="Unassembled WGS sequence"/>
</dbReference>
<gene>
    <name evidence="1" type="ORF">TPAB3V08_LOCUS12958</name>
</gene>
<reference evidence="1" key="1">
    <citation type="submission" date="2021-03" db="EMBL/GenBank/DDBJ databases">
        <authorList>
            <person name="Tran Van P."/>
        </authorList>
    </citation>
    <scope>NUCLEOTIDE SEQUENCE</scope>
</reference>
<sequence length="141" mass="15804">MCFGVLLPLSPKIEHMVSLSQESLKFWQPLVDATFANPILTNRAQPILTFGALISIVNVCIHMLNKSTQSHSHIKAFNSPTSPFTSPDIKWTSKLDKQLTPALLEMCLTFLVEQGTLHLNSPQMHLAKKMDFKQQLASEMV</sequence>
<name>A0ABN7PG05_TIMPD</name>